<reference evidence="3 4" key="1">
    <citation type="submission" date="2018-07" db="EMBL/GenBank/DDBJ databases">
        <title>Draft genome of the type strain Streptomyces armeniacus ATCC 15676.</title>
        <authorList>
            <person name="Labana P."/>
            <person name="Gosse J.T."/>
            <person name="Boddy C.N."/>
        </authorList>
    </citation>
    <scope>NUCLEOTIDE SEQUENCE [LARGE SCALE GENOMIC DNA]</scope>
    <source>
        <strain evidence="3 4">ATCC 15676</strain>
    </source>
</reference>
<evidence type="ECO:0000313" key="4">
    <source>
        <dbReference type="Proteomes" id="UP000254425"/>
    </source>
</evidence>
<gene>
    <name evidence="3" type="ORF">DVA86_27045</name>
</gene>
<feature type="transmembrane region" description="Helical" evidence="2">
    <location>
        <begin position="82"/>
        <end position="110"/>
    </location>
</feature>
<keyword evidence="4" id="KW-1185">Reference proteome</keyword>
<feature type="compositionally biased region" description="Pro residues" evidence="1">
    <location>
        <begin position="319"/>
        <end position="354"/>
    </location>
</feature>
<keyword evidence="2" id="KW-0812">Transmembrane</keyword>
<sequence length="547" mass="55894">MVTDAVTGFLGMVVDQVMKPLRKLLSATYLTTPDVTEHADLRRLWKASMATAVSLYVLFVMAGGLTVMGYETVQTRYALKQIAPRLVIGLIAAASSLTVMGKAIALANALSASIMGTDLADAGQGLVEKSLPFMAFGVKGLAVYLILLAIVAAALMLGVLMGYIVRVAFMAILAVAAPLALACHAHPVTEAVARLWCRALGACLTIQIAQSLTFIVALKLFFAPGSTLLGLPKPNQLGTTLAGIALFWVLFKIPGWCMRFIFRSTVLTTPHSPAPLRMARNTAMLMLLRRTSLPAPARRQPRSPGPGGTPPGNGSGGTPPGPTGGPGPRPTPAPGGPTNSPGPRPTPPPGPVPAPGNAGGGPTPGTPPGPPGGGNTTVSTAGTSSPNVPPPVNVTGRWAPTGSTFPARRPGPSPSNLSPGGPGRTRPGALVQGPGALSTPPASSRTAWPPPPPTAGRGGPATGTTRSSPPSPSSRSAPPRTTPVVSGPAPRAARQPKRAAPARKTPLGASAPVRRPHAPPTAVRPARSLRLQLPLEPPRSHRRTEGP</sequence>
<dbReference type="Proteomes" id="UP000254425">
    <property type="component" value="Chromosome"/>
</dbReference>
<keyword evidence="2" id="KW-1133">Transmembrane helix</keyword>
<feature type="transmembrane region" description="Helical" evidence="2">
    <location>
        <begin position="163"/>
        <end position="183"/>
    </location>
</feature>
<protein>
    <submittedName>
        <fullName evidence="3">Uncharacterized protein</fullName>
    </submittedName>
</protein>
<name>A0A345Y1C0_9ACTN</name>
<feature type="compositionally biased region" description="Low complexity" evidence="1">
    <location>
        <begin position="438"/>
        <end position="447"/>
    </location>
</feature>
<feature type="transmembrane region" description="Helical" evidence="2">
    <location>
        <begin position="49"/>
        <end position="70"/>
    </location>
</feature>
<dbReference type="EMBL" id="CP031320">
    <property type="protein sequence ID" value="AXK37686.1"/>
    <property type="molecule type" value="Genomic_DNA"/>
</dbReference>
<dbReference type="AlphaFoldDB" id="A0A345Y1C0"/>
<feature type="transmembrane region" description="Helical" evidence="2">
    <location>
        <begin position="195"/>
        <end position="221"/>
    </location>
</feature>
<dbReference type="KEGG" id="sarm:DVA86_27045"/>
<keyword evidence="2" id="KW-0472">Membrane</keyword>
<evidence type="ECO:0000313" key="3">
    <source>
        <dbReference type="EMBL" id="AXK37686.1"/>
    </source>
</evidence>
<proteinExistence type="predicted"/>
<dbReference type="Pfam" id="PF19590">
    <property type="entry name" value="TrbL_3"/>
    <property type="match status" value="1"/>
</dbReference>
<evidence type="ECO:0000256" key="2">
    <source>
        <dbReference type="SAM" id="Phobius"/>
    </source>
</evidence>
<feature type="region of interest" description="Disordered" evidence="1">
    <location>
        <begin position="294"/>
        <end position="547"/>
    </location>
</feature>
<feature type="transmembrane region" description="Helical" evidence="2">
    <location>
        <begin position="131"/>
        <end position="157"/>
    </location>
</feature>
<feature type="transmembrane region" description="Helical" evidence="2">
    <location>
        <begin position="241"/>
        <end position="262"/>
    </location>
</feature>
<feature type="compositionally biased region" description="Low complexity" evidence="1">
    <location>
        <begin position="408"/>
        <end position="419"/>
    </location>
</feature>
<organism evidence="3 4">
    <name type="scientific">Streptomyces armeniacus</name>
    <dbReference type="NCBI Taxonomy" id="83291"/>
    <lineage>
        <taxon>Bacteria</taxon>
        <taxon>Bacillati</taxon>
        <taxon>Actinomycetota</taxon>
        <taxon>Actinomycetes</taxon>
        <taxon>Kitasatosporales</taxon>
        <taxon>Streptomycetaceae</taxon>
        <taxon>Streptomyces</taxon>
    </lineage>
</organism>
<feature type="compositionally biased region" description="Low complexity" evidence="1">
    <location>
        <begin position="462"/>
        <end position="493"/>
    </location>
</feature>
<evidence type="ECO:0000256" key="1">
    <source>
        <dbReference type="SAM" id="MobiDB-lite"/>
    </source>
</evidence>
<dbReference type="InterPro" id="IPR045782">
    <property type="entry name" value="TrbL_3"/>
</dbReference>
<accession>A0A345Y1C0</accession>